<dbReference type="NCBIfam" id="TIGR03506">
    <property type="entry name" value="FlgEFG_subfam"/>
    <property type="match status" value="1"/>
</dbReference>
<accession>A0ABY4X507</accession>
<organism evidence="10 11">
    <name type="scientific">Sphingomonas morindae</name>
    <dbReference type="NCBI Taxonomy" id="1541170"/>
    <lineage>
        <taxon>Bacteria</taxon>
        <taxon>Pseudomonadati</taxon>
        <taxon>Pseudomonadota</taxon>
        <taxon>Alphaproteobacteria</taxon>
        <taxon>Sphingomonadales</taxon>
        <taxon>Sphingomonadaceae</taxon>
        <taxon>Sphingomonas</taxon>
    </lineage>
</organism>
<feature type="domain" description="Flagellar hook protein FlgE/F/G-like D1" evidence="9">
    <location>
        <begin position="88"/>
        <end position="156"/>
    </location>
</feature>
<dbReference type="SUPFAM" id="SSF117143">
    <property type="entry name" value="Flagellar hook protein flgE"/>
    <property type="match status" value="1"/>
</dbReference>
<evidence type="ECO:0000259" key="9">
    <source>
        <dbReference type="Pfam" id="PF22692"/>
    </source>
</evidence>
<evidence type="ECO:0000256" key="2">
    <source>
        <dbReference type="ARBA" id="ARBA00009677"/>
    </source>
</evidence>
<evidence type="ECO:0000313" key="10">
    <source>
        <dbReference type="EMBL" id="USI71982.1"/>
    </source>
</evidence>
<comment type="similarity">
    <text evidence="2 6">Belongs to the flagella basal body rod proteins family.</text>
</comment>
<sequence>MSSDVSTYVLLSHAQALRRQMDIAASNMANVNTPGYKRGQALFHSFVERTREAPIPDARSTSFVLDFGAVHDARAGAFQATGNPLDVMIEGPGYLAVRDAAGATAYTRDGMLHVRPDGLLAAAGGQPVLDEGGRPITIPPERRAGLAIAADGTITAASGAGSDTGSPVAGAPIARLGVTVFDELRVSERGDGLLSGAGGRLLAPAETHLRTGGAEASNVQPILESTHMIEILRAYQTSMEMSANLDALRKQAIGRLGKAE</sequence>
<dbReference type="PANTHER" id="PTHR30435">
    <property type="entry name" value="FLAGELLAR PROTEIN"/>
    <property type="match status" value="1"/>
</dbReference>
<proteinExistence type="inferred from homology"/>
<dbReference type="InterPro" id="IPR053967">
    <property type="entry name" value="LlgE_F_G-like_D1"/>
</dbReference>
<name>A0ABY4X507_9SPHN</name>
<comment type="subunit">
    <text evidence="4 6">The basal body constitutes a major portion of the flagellar organelle and consists of five rings (E,L,P,S, and M) mounted on a central rod. The rod consists of about 26 subunits of FlgG in the distal portion, and FlgB, FlgC and FlgF are thought to build up the proximal portion of the rod with about 6 subunits each.</text>
</comment>
<evidence type="ECO:0000256" key="3">
    <source>
        <dbReference type="ARBA" id="ARBA00023143"/>
    </source>
</evidence>
<evidence type="ECO:0000256" key="5">
    <source>
        <dbReference type="ARBA" id="ARBA00040228"/>
    </source>
</evidence>
<dbReference type="PANTHER" id="PTHR30435:SF18">
    <property type="entry name" value="FLAGELLAR BASAL-BODY ROD PROTEIN FLGF"/>
    <property type="match status" value="1"/>
</dbReference>
<evidence type="ECO:0000313" key="11">
    <source>
        <dbReference type="Proteomes" id="UP001056937"/>
    </source>
</evidence>
<keyword evidence="10" id="KW-0282">Flagellum</keyword>
<dbReference type="InterPro" id="IPR010930">
    <property type="entry name" value="Flg_bb/hook_C_dom"/>
</dbReference>
<feature type="domain" description="Flagellar basal body rod protein N-terminal" evidence="7">
    <location>
        <begin position="9"/>
        <end position="37"/>
    </location>
</feature>
<evidence type="ECO:0000259" key="8">
    <source>
        <dbReference type="Pfam" id="PF06429"/>
    </source>
</evidence>
<dbReference type="EMBL" id="CP084930">
    <property type="protein sequence ID" value="USI71982.1"/>
    <property type="molecule type" value="Genomic_DNA"/>
</dbReference>
<dbReference type="InterPro" id="IPR020013">
    <property type="entry name" value="Flagellar_FlgE/F/G"/>
</dbReference>
<gene>
    <name evidence="10" type="ORF">LHA26_11750</name>
</gene>
<keyword evidence="10" id="KW-0966">Cell projection</keyword>
<evidence type="ECO:0000256" key="4">
    <source>
        <dbReference type="ARBA" id="ARBA00038560"/>
    </source>
</evidence>
<evidence type="ECO:0000256" key="6">
    <source>
        <dbReference type="RuleBase" id="RU362116"/>
    </source>
</evidence>
<dbReference type="InterPro" id="IPR037925">
    <property type="entry name" value="FlgE/F/G-like"/>
</dbReference>
<protein>
    <recommendedName>
        <fullName evidence="5 6">Flagellar basal-body rod protein FlgF</fullName>
    </recommendedName>
</protein>
<dbReference type="Pfam" id="PF06429">
    <property type="entry name" value="Flg_bbr_C"/>
    <property type="match status" value="1"/>
</dbReference>
<dbReference type="RefSeq" id="WP_252165791.1">
    <property type="nucleotide sequence ID" value="NZ_CP084930.1"/>
</dbReference>
<comment type="subcellular location">
    <subcellularLocation>
        <location evidence="1 6">Bacterial flagellum basal body</location>
    </subcellularLocation>
</comment>
<dbReference type="Pfam" id="PF00460">
    <property type="entry name" value="Flg_bb_rod"/>
    <property type="match status" value="1"/>
</dbReference>
<reference evidence="10" key="1">
    <citation type="journal article" date="2022" name="Toxins">
        <title>Genomic Analysis of Sphingopyxis sp. USTB-05 for Biodegrading Cyanobacterial Hepatotoxins.</title>
        <authorList>
            <person name="Liu C."/>
            <person name="Xu Q."/>
            <person name="Zhao Z."/>
            <person name="Zhang H."/>
            <person name="Liu X."/>
            <person name="Yin C."/>
            <person name="Liu Y."/>
            <person name="Yan H."/>
        </authorList>
    </citation>
    <scope>NUCLEOTIDE SEQUENCE</scope>
    <source>
        <strain evidence="10">NBD5</strain>
    </source>
</reference>
<keyword evidence="10" id="KW-0969">Cilium</keyword>
<dbReference type="InterPro" id="IPR001444">
    <property type="entry name" value="Flag_bb_rod_N"/>
</dbReference>
<keyword evidence="11" id="KW-1185">Reference proteome</keyword>
<evidence type="ECO:0000259" key="7">
    <source>
        <dbReference type="Pfam" id="PF00460"/>
    </source>
</evidence>
<dbReference type="Proteomes" id="UP001056937">
    <property type="component" value="Chromosome 1"/>
</dbReference>
<keyword evidence="3 6" id="KW-0975">Bacterial flagellum</keyword>
<evidence type="ECO:0000256" key="1">
    <source>
        <dbReference type="ARBA" id="ARBA00004117"/>
    </source>
</evidence>
<dbReference type="Pfam" id="PF22692">
    <property type="entry name" value="LlgE_F_G_D1"/>
    <property type="match status" value="1"/>
</dbReference>
<feature type="domain" description="Flagellar basal-body/hook protein C-terminal" evidence="8">
    <location>
        <begin position="214"/>
        <end position="253"/>
    </location>
</feature>